<dbReference type="Proteomes" id="UP001189429">
    <property type="component" value="Unassembled WGS sequence"/>
</dbReference>
<reference evidence="2" key="1">
    <citation type="submission" date="2023-10" db="EMBL/GenBank/DDBJ databases">
        <authorList>
            <person name="Chen Y."/>
            <person name="Shah S."/>
            <person name="Dougan E. K."/>
            <person name="Thang M."/>
            <person name="Chan C."/>
        </authorList>
    </citation>
    <scope>NUCLEOTIDE SEQUENCE [LARGE SCALE GENOMIC DNA]</scope>
</reference>
<evidence type="ECO:0000313" key="3">
    <source>
        <dbReference type="Proteomes" id="UP001189429"/>
    </source>
</evidence>
<comment type="caution">
    <text evidence="2">The sequence shown here is derived from an EMBL/GenBank/DDBJ whole genome shotgun (WGS) entry which is preliminary data.</text>
</comment>
<name>A0ABN9PV80_9DINO</name>
<proteinExistence type="predicted"/>
<sequence length="625" mass="70605">MHRAPPQTFYAGFGRKAFRLKSKAFLLTFKSLNFSDGADLWREFVGRVKGRVQAREASFWSAAMERSLHSCNVGRAHLHAHISWQKPGTKGIDHTRTDSWVFKNTRPRVDVDSEMRGPRHWVKATQRGHFYCSVRKGGAVYTDTTYPPLYKQHKLGHDAYLRLSAKLRDGHDREQVQLKALPLKPLPPEIELWKMSYEEVEERYKMLVLHGPSRTGKSCLARALFGTDRTMVVDVQHKDHPDMHGHERHRHLAVLMDEVQSPHFIADNKKLLQAHVDGASLGQSATQLYTYEVFLWRTPIILTTNKWDLSTLTVLEIECIASNCVSAYIGEPVYAAARTPPCDRSPSRRRPMAEHTPPASPGQKPLFASPMSGPIDQDALRQFWPSAPAGRLSPWEVVEALGLREASKEVHGGQPNMEWVAARLTKSGGGAPARAAVHTLFTKIDGDPEWFPGRHSGAKRGPKPLLTAAKRRCIAASAMAAKKRDQEPYVAAVVIACPAATLNPGAGKPFCDKKIREVFTNDCYDFDPEYPWKFQRAMQKVFLPKAVKDHRLAMTRYLLRHGQSPAWWAQHVVWFDPCASIVPGPQKQHDQMRRAFEGSKRYISDDAKMHSPNWLGPPTALKQRQ</sequence>
<dbReference type="SUPFAM" id="SSF52540">
    <property type="entry name" value="P-loop containing nucleoside triphosphate hydrolases"/>
    <property type="match status" value="1"/>
</dbReference>
<dbReference type="Gene3D" id="3.40.50.300">
    <property type="entry name" value="P-loop containing nucleotide triphosphate hydrolases"/>
    <property type="match status" value="1"/>
</dbReference>
<evidence type="ECO:0000313" key="2">
    <source>
        <dbReference type="EMBL" id="CAK0797152.1"/>
    </source>
</evidence>
<dbReference type="InterPro" id="IPR027417">
    <property type="entry name" value="P-loop_NTPase"/>
</dbReference>
<protein>
    <recommendedName>
        <fullName evidence="4">Replication-associated protein</fullName>
    </recommendedName>
</protein>
<gene>
    <name evidence="2" type="ORF">PCOR1329_LOCUS6321</name>
</gene>
<feature type="region of interest" description="Disordered" evidence="1">
    <location>
        <begin position="339"/>
        <end position="371"/>
    </location>
</feature>
<evidence type="ECO:0000256" key="1">
    <source>
        <dbReference type="SAM" id="MobiDB-lite"/>
    </source>
</evidence>
<accession>A0ABN9PV80</accession>
<dbReference type="EMBL" id="CAUYUJ010001691">
    <property type="protein sequence ID" value="CAK0797152.1"/>
    <property type="molecule type" value="Genomic_DNA"/>
</dbReference>
<evidence type="ECO:0008006" key="4">
    <source>
        <dbReference type="Google" id="ProtNLM"/>
    </source>
</evidence>
<keyword evidence="3" id="KW-1185">Reference proteome</keyword>
<dbReference type="CDD" id="cd00882">
    <property type="entry name" value="Ras_like_GTPase"/>
    <property type="match status" value="1"/>
</dbReference>
<organism evidence="2 3">
    <name type="scientific">Prorocentrum cordatum</name>
    <dbReference type="NCBI Taxonomy" id="2364126"/>
    <lineage>
        <taxon>Eukaryota</taxon>
        <taxon>Sar</taxon>
        <taxon>Alveolata</taxon>
        <taxon>Dinophyceae</taxon>
        <taxon>Prorocentrales</taxon>
        <taxon>Prorocentraceae</taxon>
        <taxon>Prorocentrum</taxon>
    </lineage>
</organism>